<proteinExistence type="predicted"/>
<feature type="region of interest" description="Disordered" evidence="1">
    <location>
        <begin position="1"/>
        <end position="39"/>
    </location>
</feature>
<dbReference type="Proteomes" id="UP000236291">
    <property type="component" value="Unassembled WGS sequence"/>
</dbReference>
<gene>
    <name evidence="2" type="ORF">L195_g063446</name>
</gene>
<feature type="non-terminal residue" evidence="2">
    <location>
        <position position="1"/>
    </location>
</feature>
<reference evidence="2 3" key="1">
    <citation type="journal article" date="2014" name="Am. J. Bot.">
        <title>Genome assembly and annotation for red clover (Trifolium pratense; Fabaceae).</title>
        <authorList>
            <person name="Istvanek J."/>
            <person name="Jaros M."/>
            <person name="Krenek A."/>
            <person name="Repkova J."/>
        </authorList>
    </citation>
    <scope>NUCLEOTIDE SEQUENCE [LARGE SCALE GENOMIC DNA]</scope>
    <source>
        <strain evidence="3">cv. Tatra</strain>
        <tissue evidence="2">Young leaves</tissue>
    </source>
</reference>
<protein>
    <submittedName>
        <fullName evidence="2">Putative envelope-like protein</fullName>
    </submittedName>
</protein>
<evidence type="ECO:0000313" key="2">
    <source>
        <dbReference type="EMBL" id="PNX67285.1"/>
    </source>
</evidence>
<accession>A0A2K3KLV3</accession>
<evidence type="ECO:0000256" key="1">
    <source>
        <dbReference type="SAM" id="MobiDB-lite"/>
    </source>
</evidence>
<evidence type="ECO:0000313" key="3">
    <source>
        <dbReference type="Proteomes" id="UP000236291"/>
    </source>
</evidence>
<dbReference type="EMBL" id="ASHM01206909">
    <property type="protein sequence ID" value="PNX67285.1"/>
    <property type="molecule type" value="Genomic_DNA"/>
</dbReference>
<sequence>KKKQSLKRKEESSSDSKYDVEEDVPEITPSASKKKSDGKKIPQNVLVDLCDNVSFHRASFAQRWDHVYKGSFC</sequence>
<feature type="compositionally biased region" description="Basic and acidic residues" evidence="1">
    <location>
        <begin position="7"/>
        <end position="19"/>
    </location>
</feature>
<dbReference type="AlphaFoldDB" id="A0A2K3KLV3"/>
<comment type="caution">
    <text evidence="2">The sequence shown here is derived from an EMBL/GenBank/DDBJ whole genome shotgun (WGS) entry which is preliminary data.</text>
</comment>
<organism evidence="2 3">
    <name type="scientific">Trifolium pratense</name>
    <name type="common">Red clover</name>
    <dbReference type="NCBI Taxonomy" id="57577"/>
    <lineage>
        <taxon>Eukaryota</taxon>
        <taxon>Viridiplantae</taxon>
        <taxon>Streptophyta</taxon>
        <taxon>Embryophyta</taxon>
        <taxon>Tracheophyta</taxon>
        <taxon>Spermatophyta</taxon>
        <taxon>Magnoliopsida</taxon>
        <taxon>eudicotyledons</taxon>
        <taxon>Gunneridae</taxon>
        <taxon>Pentapetalae</taxon>
        <taxon>rosids</taxon>
        <taxon>fabids</taxon>
        <taxon>Fabales</taxon>
        <taxon>Fabaceae</taxon>
        <taxon>Papilionoideae</taxon>
        <taxon>50 kb inversion clade</taxon>
        <taxon>NPAAA clade</taxon>
        <taxon>Hologalegina</taxon>
        <taxon>IRL clade</taxon>
        <taxon>Trifolieae</taxon>
        <taxon>Trifolium</taxon>
    </lineage>
</organism>
<reference evidence="2 3" key="2">
    <citation type="journal article" date="2017" name="Front. Plant Sci.">
        <title>Gene Classification and Mining of Molecular Markers Useful in Red Clover (Trifolium pratense) Breeding.</title>
        <authorList>
            <person name="Istvanek J."/>
            <person name="Dluhosova J."/>
            <person name="Dluhos P."/>
            <person name="Patkova L."/>
            <person name="Nedelnik J."/>
            <person name="Repkova J."/>
        </authorList>
    </citation>
    <scope>NUCLEOTIDE SEQUENCE [LARGE SCALE GENOMIC DNA]</scope>
    <source>
        <strain evidence="3">cv. Tatra</strain>
        <tissue evidence="2">Young leaves</tissue>
    </source>
</reference>
<name>A0A2K3KLV3_TRIPR</name>